<dbReference type="SUPFAM" id="SSF56801">
    <property type="entry name" value="Acetyl-CoA synthetase-like"/>
    <property type="match status" value="1"/>
</dbReference>
<dbReference type="InterPro" id="IPR045851">
    <property type="entry name" value="AMP-bd_C_sf"/>
</dbReference>
<dbReference type="Gene3D" id="3.40.50.12780">
    <property type="entry name" value="N-terminal domain of ligase-like"/>
    <property type="match status" value="1"/>
</dbReference>
<evidence type="ECO:0000259" key="9">
    <source>
        <dbReference type="Pfam" id="PF13193"/>
    </source>
</evidence>
<evidence type="ECO:0000259" key="8">
    <source>
        <dbReference type="Pfam" id="PF00501"/>
    </source>
</evidence>
<reference evidence="10" key="1">
    <citation type="submission" date="2021-10" db="EMBL/GenBank/DDBJ databases">
        <title>Tropical sea cucumber genome reveals ecological adaptation and Cuvierian tubules defense mechanism.</title>
        <authorList>
            <person name="Chen T."/>
        </authorList>
    </citation>
    <scope>NUCLEOTIDE SEQUENCE</scope>
    <source>
        <strain evidence="10">Nanhai2018</strain>
        <tissue evidence="10">Muscle</tissue>
    </source>
</reference>
<keyword evidence="11" id="KW-1185">Reference proteome</keyword>
<evidence type="ECO:0000256" key="3">
    <source>
        <dbReference type="ARBA" id="ARBA00037247"/>
    </source>
</evidence>
<dbReference type="InterPro" id="IPR000873">
    <property type="entry name" value="AMP-dep_synth/lig_dom"/>
</dbReference>
<protein>
    <recommendedName>
        <fullName evidence="5">Medium-chain acyl-CoA ligase ACSF2, mitochondrial</fullName>
        <ecNumber evidence="4">6.2.1.2</ecNumber>
    </recommendedName>
</protein>
<dbReference type="InterPro" id="IPR025110">
    <property type="entry name" value="AMP-bd_C"/>
</dbReference>
<evidence type="ECO:0000256" key="5">
    <source>
        <dbReference type="ARBA" id="ARBA00039638"/>
    </source>
</evidence>
<dbReference type="EMBL" id="JAIZAY010000018">
    <property type="protein sequence ID" value="KAJ8025068.1"/>
    <property type="molecule type" value="Genomic_DNA"/>
</dbReference>
<dbReference type="FunFam" id="3.40.50.12780:FF:000003">
    <property type="entry name" value="Long-chain-fatty-acid--CoA ligase FadD"/>
    <property type="match status" value="1"/>
</dbReference>
<name>A0A9Q1BGQ2_HOLLE</name>
<evidence type="ECO:0000256" key="6">
    <source>
        <dbReference type="ARBA" id="ARBA00047319"/>
    </source>
</evidence>
<dbReference type="EC" id="6.2.1.2" evidence="4"/>
<dbReference type="PANTHER" id="PTHR43201">
    <property type="entry name" value="ACYL-COA SYNTHETASE"/>
    <property type="match status" value="1"/>
</dbReference>
<evidence type="ECO:0000256" key="4">
    <source>
        <dbReference type="ARBA" id="ARBA00039009"/>
    </source>
</evidence>
<feature type="domain" description="AMP-dependent synthetase/ligase" evidence="8">
    <location>
        <begin position="62"/>
        <end position="451"/>
    </location>
</feature>
<accession>A0A9Q1BGQ2</accession>
<organism evidence="10 11">
    <name type="scientific">Holothuria leucospilota</name>
    <name type="common">Black long sea cucumber</name>
    <name type="synonym">Mertensiothuria leucospilota</name>
    <dbReference type="NCBI Taxonomy" id="206669"/>
    <lineage>
        <taxon>Eukaryota</taxon>
        <taxon>Metazoa</taxon>
        <taxon>Echinodermata</taxon>
        <taxon>Eleutherozoa</taxon>
        <taxon>Echinozoa</taxon>
        <taxon>Holothuroidea</taxon>
        <taxon>Aspidochirotacea</taxon>
        <taxon>Aspidochirotida</taxon>
        <taxon>Holothuriidae</taxon>
        <taxon>Holothuria</taxon>
    </lineage>
</organism>
<evidence type="ECO:0000313" key="11">
    <source>
        <dbReference type="Proteomes" id="UP001152320"/>
    </source>
</evidence>
<dbReference type="OrthoDB" id="10253115at2759"/>
<comment type="catalytic activity">
    <reaction evidence="7">
        <text>a medium-chain fatty acid + ATP + CoA = a medium-chain fatty acyl-CoA + AMP + diphosphate</text>
        <dbReference type="Rhea" id="RHEA:48340"/>
        <dbReference type="ChEBI" id="CHEBI:30616"/>
        <dbReference type="ChEBI" id="CHEBI:33019"/>
        <dbReference type="ChEBI" id="CHEBI:57287"/>
        <dbReference type="ChEBI" id="CHEBI:59558"/>
        <dbReference type="ChEBI" id="CHEBI:90546"/>
        <dbReference type="ChEBI" id="CHEBI:456215"/>
        <dbReference type="EC" id="6.2.1.2"/>
    </reaction>
</comment>
<dbReference type="Proteomes" id="UP001152320">
    <property type="component" value="Chromosome 18"/>
</dbReference>
<dbReference type="GO" id="GO:0006631">
    <property type="term" value="P:fatty acid metabolic process"/>
    <property type="evidence" value="ECO:0007669"/>
    <property type="project" value="TreeGrafter"/>
</dbReference>
<comment type="caution">
    <text evidence="10">The sequence shown here is derived from an EMBL/GenBank/DDBJ whole genome shotgun (WGS) entry which is preliminary data.</text>
</comment>
<evidence type="ECO:0000256" key="1">
    <source>
        <dbReference type="ARBA" id="ARBA00006432"/>
    </source>
</evidence>
<dbReference type="Gene3D" id="3.30.300.30">
    <property type="match status" value="1"/>
</dbReference>
<dbReference type="PROSITE" id="PS00455">
    <property type="entry name" value="AMP_BINDING"/>
    <property type="match status" value="1"/>
</dbReference>
<gene>
    <name evidence="10" type="ORF">HOLleu_35167</name>
</gene>
<dbReference type="PANTHER" id="PTHR43201:SF5">
    <property type="entry name" value="MEDIUM-CHAIN ACYL-COA LIGASE ACSF2, MITOCHONDRIAL"/>
    <property type="match status" value="1"/>
</dbReference>
<dbReference type="InterPro" id="IPR042099">
    <property type="entry name" value="ANL_N_sf"/>
</dbReference>
<proteinExistence type="inferred from homology"/>
<sequence>MHRAARFSLNLRLSFRAIHDVKSFSSSSSFYGLKRDITLKESYLHGSTSIPLVGKTIGVALQDSVEKFPDRDAFVYGTEGSRQTYRQLLDEVDRFAAGLMAAGIKKGDRVGIWGPNIKEWILTQFACARIGAILVNVNPAYRVEETVYALKMVGMKAIVAPPSFKTQDYYGILKEICPELETGKAGNLRSERLPDLKTVVITGTENLKGTYNFDDVMEMGQDKRHDIEKLCQDLQFDEGINIQFTSGTTGRPKGTLLSHHGILNNSYFCGLHFGLDEEGVVLSCPLPLYHVGGMVCGSLAAIVHGVTCTLPSPTFEPEALLKSVQDEKCTSFLGVPTVYFDSLNHPDFEKYDTSTVRHCGIGGAPCPEELLKLLQNKLNVTPMVVFGMTEAGPITNATRPEDRKEIILTTSGKPFDHVEVKVIDPQTKKILPVGERGEVCMRSYGVMKGYWNDPEKTKEVLRDGWMHSGDLGMMDAEGNLSIVGRIKELIIRGAVNIFPAEIEEFIYKHPKVENVQIVGVPDERMGEELCACIKLKQGETSNAEEIKEFCKGQIAHFKIPRYVEFVESFPLTVSLKVQKFALQEMMANKLDLSKREEQAT</sequence>
<dbReference type="Pfam" id="PF00501">
    <property type="entry name" value="AMP-binding"/>
    <property type="match status" value="1"/>
</dbReference>
<dbReference type="AlphaFoldDB" id="A0A9Q1BGQ2"/>
<dbReference type="Pfam" id="PF13193">
    <property type="entry name" value="AMP-binding_C"/>
    <property type="match status" value="1"/>
</dbReference>
<evidence type="ECO:0000313" key="10">
    <source>
        <dbReference type="EMBL" id="KAJ8025068.1"/>
    </source>
</evidence>
<dbReference type="GO" id="GO:0031956">
    <property type="term" value="F:medium-chain fatty acid-CoA ligase activity"/>
    <property type="evidence" value="ECO:0007669"/>
    <property type="project" value="UniProtKB-EC"/>
</dbReference>
<evidence type="ECO:0000256" key="2">
    <source>
        <dbReference type="ARBA" id="ARBA00022598"/>
    </source>
</evidence>
<dbReference type="FunFam" id="3.30.300.30:FF:000008">
    <property type="entry name" value="2,3-dihydroxybenzoate-AMP ligase"/>
    <property type="match status" value="1"/>
</dbReference>
<evidence type="ECO:0000256" key="7">
    <source>
        <dbReference type="ARBA" id="ARBA00048277"/>
    </source>
</evidence>
<dbReference type="InterPro" id="IPR020845">
    <property type="entry name" value="AMP-binding_CS"/>
</dbReference>
<keyword evidence="2" id="KW-0436">Ligase</keyword>
<feature type="domain" description="AMP-binding enzyme C-terminal" evidence="9">
    <location>
        <begin position="501"/>
        <end position="575"/>
    </location>
</feature>
<comment type="function">
    <text evidence="3">Acyl-CoA synthases catalyze the initial reaction in fatty acid metabolism, by forming a thioester with CoA. Has some preference toward medium-chain substrates. Plays a role in adipocyte differentiation.</text>
</comment>
<comment type="similarity">
    <text evidence="1">Belongs to the ATP-dependent AMP-binding enzyme family.</text>
</comment>
<comment type="catalytic activity">
    <reaction evidence="6">
        <text>octanoate + ATP + CoA = octanoyl-CoA + AMP + diphosphate</text>
        <dbReference type="Rhea" id="RHEA:33631"/>
        <dbReference type="ChEBI" id="CHEBI:25646"/>
        <dbReference type="ChEBI" id="CHEBI:30616"/>
        <dbReference type="ChEBI" id="CHEBI:33019"/>
        <dbReference type="ChEBI" id="CHEBI:57287"/>
        <dbReference type="ChEBI" id="CHEBI:57386"/>
        <dbReference type="ChEBI" id="CHEBI:456215"/>
    </reaction>
</comment>